<evidence type="ECO:0008006" key="3">
    <source>
        <dbReference type="Google" id="ProtNLM"/>
    </source>
</evidence>
<accession>A0ABS9AV74</accession>
<protein>
    <recommendedName>
        <fullName evidence="3">DUF2383 domain-containing protein</fullName>
    </recommendedName>
</protein>
<keyword evidence="2" id="KW-1185">Reference proteome</keyword>
<evidence type="ECO:0000313" key="1">
    <source>
        <dbReference type="EMBL" id="MCE8025781.1"/>
    </source>
</evidence>
<dbReference type="Proteomes" id="UP001320272">
    <property type="component" value="Unassembled WGS sequence"/>
</dbReference>
<dbReference type="RefSeq" id="WP_234254734.1">
    <property type="nucleotide sequence ID" value="NZ_JABFTV010000009.1"/>
</dbReference>
<evidence type="ECO:0000313" key="2">
    <source>
        <dbReference type="Proteomes" id="UP001320272"/>
    </source>
</evidence>
<sequence>MSEADYQRIIDALQDLIDETQSTLERFETSGMDEKMSEDYEKLLEILDQAVKQQREHTLAMLRLVGR</sequence>
<name>A0ABS9AV74_9GAMM</name>
<proteinExistence type="predicted"/>
<comment type="caution">
    <text evidence="1">The sequence shown here is derived from an EMBL/GenBank/DDBJ whole genome shotgun (WGS) entry which is preliminary data.</text>
</comment>
<dbReference type="EMBL" id="JABFTV010000009">
    <property type="protein sequence ID" value="MCE8025781.1"/>
    <property type="molecule type" value="Genomic_DNA"/>
</dbReference>
<gene>
    <name evidence="1" type="ORF">HOP59_16755</name>
</gene>
<reference evidence="1 2" key="1">
    <citation type="journal article" date="2021" name="Front. Microbiol.">
        <title>Aerobic Denitrification and Heterotrophic Sulfur Oxidation in the Genus Halomonas Revealed by Six Novel Species Characterizations and Genome-Based Analysis.</title>
        <authorList>
            <person name="Wang L."/>
            <person name="Shao Z."/>
        </authorList>
    </citation>
    <scope>NUCLEOTIDE SEQUENCE [LARGE SCALE GENOMIC DNA]</scope>
    <source>
        <strain evidence="1 2">MCCC 1A11058</strain>
    </source>
</reference>
<organism evidence="1 2">
    <name type="scientific">Billgrantia aerodenitrificans</name>
    <dbReference type="NCBI Taxonomy" id="2733483"/>
    <lineage>
        <taxon>Bacteria</taxon>
        <taxon>Pseudomonadati</taxon>
        <taxon>Pseudomonadota</taxon>
        <taxon>Gammaproteobacteria</taxon>
        <taxon>Oceanospirillales</taxon>
        <taxon>Halomonadaceae</taxon>
        <taxon>Billgrantia</taxon>
    </lineage>
</organism>